<reference evidence="19" key="1">
    <citation type="submission" date="2016-11" db="EMBL/GenBank/DDBJ databases">
        <authorList>
            <person name="Varghese N."/>
            <person name="Submissions S."/>
        </authorList>
    </citation>
    <scope>NUCLEOTIDE SEQUENCE [LARGE SCALE GENOMIC DNA]</scope>
    <source>
        <strain evidence="19">DSM 18095</strain>
    </source>
</reference>
<dbReference type="InterPro" id="IPR003660">
    <property type="entry name" value="HAMP_dom"/>
</dbReference>
<keyword evidence="5" id="KW-0597">Phosphoprotein</keyword>
<evidence type="ECO:0000256" key="7">
    <source>
        <dbReference type="ARBA" id="ARBA00022692"/>
    </source>
</evidence>
<dbReference type="EMBL" id="FQTY01000002">
    <property type="protein sequence ID" value="SHE41042.1"/>
    <property type="molecule type" value="Genomic_DNA"/>
</dbReference>
<keyword evidence="11 15" id="KW-1133">Transmembrane helix</keyword>
<proteinExistence type="predicted"/>
<dbReference type="Pfam" id="PF00512">
    <property type="entry name" value="HisKA"/>
    <property type="match status" value="1"/>
</dbReference>
<evidence type="ECO:0000256" key="3">
    <source>
        <dbReference type="ARBA" id="ARBA00012438"/>
    </source>
</evidence>
<dbReference type="EC" id="2.7.13.3" evidence="3"/>
<keyword evidence="14" id="KW-0175">Coiled coil</keyword>
<keyword evidence="6" id="KW-0808">Transferase</keyword>
<dbReference type="SMART" id="SM00304">
    <property type="entry name" value="HAMP"/>
    <property type="match status" value="1"/>
</dbReference>
<dbReference type="InterPro" id="IPR005467">
    <property type="entry name" value="His_kinase_dom"/>
</dbReference>
<dbReference type="SUPFAM" id="SSF47384">
    <property type="entry name" value="Homodimeric domain of signal transducing histidine kinase"/>
    <property type="match status" value="1"/>
</dbReference>
<dbReference type="InterPro" id="IPR003661">
    <property type="entry name" value="HisK_dim/P_dom"/>
</dbReference>
<dbReference type="AlphaFoldDB" id="A0A1M4T907"/>
<dbReference type="PROSITE" id="PS50109">
    <property type="entry name" value="HIS_KIN"/>
    <property type="match status" value="1"/>
</dbReference>
<keyword evidence="13 15" id="KW-0472">Membrane</keyword>
<dbReference type="SUPFAM" id="SSF55874">
    <property type="entry name" value="ATPase domain of HSP90 chaperone/DNA topoisomerase II/histidine kinase"/>
    <property type="match status" value="1"/>
</dbReference>
<dbReference type="PANTHER" id="PTHR45528:SF1">
    <property type="entry name" value="SENSOR HISTIDINE KINASE CPXA"/>
    <property type="match status" value="1"/>
</dbReference>
<feature type="transmembrane region" description="Helical" evidence="15">
    <location>
        <begin position="167"/>
        <end position="189"/>
    </location>
</feature>
<dbReference type="GO" id="GO:0005524">
    <property type="term" value="F:ATP binding"/>
    <property type="evidence" value="ECO:0007669"/>
    <property type="project" value="UniProtKB-KW"/>
</dbReference>
<dbReference type="Proteomes" id="UP000184114">
    <property type="component" value="Unassembled WGS sequence"/>
</dbReference>
<evidence type="ECO:0000313" key="18">
    <source>
        <dbReference type="EMBL" id="SHE41042.1"/>
    </source>
</evidence>
<dbReference type="Pfam" id="PF02518">
    <property type="entry name" value="HATPase_c"/>
    <property type="match status" value="1"/>
</dbReference>
<evidence type="ECO:0000256" key="2">
    <source>
        <dbReference type="ARBA" id="ARBA00004651"/>
    </source>
</evidence>
<evidence type="ECO:0000256" key="11">
    <source>
        <dbReference type="ARBA" id="ARBA00022989"/>
    </source>
</evidence>
<dbReference type="InterPro" id="IPR036890">
    <property type="entry name" value="HATPase_C_sf"/>
</dbReference>
<evidence type="ECO:0000259" key="17">
    <source>
        <dbReference type="PROSITE" id="PS50885"/>
    </source>
</evidence>
<dbReference type="SMART" id="SM00387">
    <property type="entry name" value="HATPase_c"/>
    <property type="match status" value="1"/>
</dbReference>
<evidence type="ECO:0000256" key="4">
    <source>
        <dbReference type="ARBA" id="ARBA00022475"/>
    </source>
</evidence>
<evidence type="ECO:0000256" key="5">
    <source>
        <dbReference type="ARBA" id="ARBA00022553"/>
    </source>
</evidence>
<evidence type="ECO:0000256" key="1">
    <source>
        <dbReference type="ARBA" id="ARBA00000085"/>
    </source>
</evidence>
<evidence type="ECO:0000256" key="14">
    <source>
        <dbReference type="SAM" id="Coils"/>
    </source>
</evidence>
<dbReference type="PROSITE" id="PS50885">
    <property type="entry name" value="HAMP"/>
    <property type="match status" value="1"/>
</dbReference>
<dbReference type="Gene3D" id="3.30.565.10">
    <property type="entry name" value="Histidine kinase-like ATPase, C-terminal domain"/>
    <property type="match status" value="1"/>
</dbReference>
<comment type="catalytic activity">
    <reaction evidence="1">
        <text>ATP + protein L-histidine = ADP + protein N-phospho-L-histidine.</text>
        <dbReference type="EC" id="2.7.13.3"/>
    </reaction>
</comment>
<dbReference type="GeneID" id="90996576"/>
<dbReference type="InterPro" id="IPR003594">
    <property type="entry name" value="HATPase_dom"/>
</dbReference>
<protein>
    <recommendedName>
        <fullName evidence="3">histidine kinase</fullName>
        <ecNumber evidence="3">2.7.13.3</ecNumber>
    </recommendedName>
</protein>
<evidence type="ECO:0000256" key="13">
    <source>
        <dbReference type="ARBA" id="ARBA00023136"/>
    </source>
</evidence>
<dbReference type="RefSeq" id="WP_072972948.1">
    <property type="nucleotide sequence ID" value="NZ_FQTY01000002.1"/>
</dbReference>
<feature type="transmembrane region" description="Helical" evidence="15">
    <location>
        <begin position="6"/>
        <end position="29"/>
    </location>
</feature>
<feature type="coiled-coil region" evidence="14">
    <location>
        <begin position="273"/>
        <end position="300"/>
    </location>
</feature>
<keyword evidence="8" id="KW-0547">Nucleotide-binding</keyword>
<evidence type="ECO:0000256" key="15">
    <source>
        <dbReference type="SAM" id="Phobius"/>
    </source>
</evidence>
<feature type="domain" description="HAMP" evidence="17">
    <location>
        <begin position="187"/>
        <end position="239"/>
    </location>
</feature>
<sequence>MKNYPLAVQIWIVIAMITLSISILLAFILPSTLRDFFTREIYASIHSAQDLVFNQFDSNIYRDYIGSDFFGKDEQVLENIRTVKHFIIYDDNKVIISSKLPTDFLKKVQQEALTQENVSQEYSGDIDGGKVFYIISKGKALGRDAFLVSYMSDSYREDLVETLFKKLINLMGLVFLFSWIPAILLSRYLSRPLVDLERKVGKLANNEWNEPIELNRKDEIGKLGFSIEYLRKQLIRQDEAEQSFLQHVSHELKTPVMVIQSFTQAIKDGIYPKGTLEDSIDTIDDEAKRLEKKIKNLLYLTKLDYLSNHEIDKINFSLDSLIKDIVDRFSWHRADINWSLDLMPISIVGDVEQWKIVIENLLDNQMRYANSKILISLKKVDNKTILKIWNDGPAIEEKLLKTMFNKFNKGYKGEFGLGLAIAYKVVKSHNSNIFAINEKEGVSFYIEIFS</sequence>
<evidence type="ECO:0000313" key="19">
    <source>
        <dbReference type="Proteomes" id="UP000184114"/>
    </source>
</evidence>
<dbReference type="GO" id="GO:0005886">
    <property type="term" value="C:plasma membrane"/>
    <property type="evidence" value="ECO:0007669"/>
    <property type="project" value="UniProtKB-SubCell"/>
</dbReference>
<dbReference type="SUPFAM" id="SSF158472">
    <property type="entry name" value="HAMP domain-like"/>
    <property type="match status" value="1"/>
</dbReference>
<dbReference type="PANTHER" id="PTHR45528">
    <property type="entry name" value="SENSOR HISTIDINE KINASE CPXA"/>
    <property type="match status" value="1"/>
</dbReference>
<name>A0A1M4T907_9FIRM</name>
<dbReference type="GO" id="GO:0000155">
    <property type="term" value="F:phosphorelay sensor kinase activity"/>
    <property type="evidence" value="ECO:0007669"/>
    <property type="project" value="InterPro"/>
</dbReference>
<evidence type="ECO:0000256" key="9">
    <source>
        <dbReference type="ARBA" id="ARBA00022777"/>
    </source>
</evidence>
<gene>
    <name evidence="18" type="ORF">SAMN02745784_00568</name>
</gene>
<evidence type="ECO:0000256" key="6">
    <source>
        <dbReference type="ARBA" id="ARBA00022679"/>
    </source>
</evidence>
<dbReference type="SMART" id="SM00388">
    <property type="entry name" value="HisKA"/>
    <property type="match status" value="1"/>
</dbReference>
<dbReference type="Gene3D" id="1.10.287.130">
    <property type="match status" value="1"/>
</dbReference>
<keyword evidence="4" id="KW-1003">Cell membrane</keyword>
<dbReference type="InterPro" id="IPR050398">
    <property type="entry name" value="HssS/ArlS-like"/>
</dbReference>
<dbReference type="Pfam" id="PF00672">
    <property type="entry name" value="HAMP"/>
    <property type="match status" value="1"/>
</dbReference>
<evidence type="ECO:0000256" key="12">
    <source>
        <dbReference type="ARBA" id="ARBA00023012"/>
    </source>
</evidence>
<dbReference type="CDD" id="cd00082">
    <property type="entry name" value="HisKA"/>
    <property type="match status" value="1"/>
</dbReference>
<keyword evidence="12" id="KW-0902">Two-component regulatory system</keyword>
<dbReference type="STRING" id="1123404.SAMN02745784_00568"/>
<dbReference type="InterPro" id="IPR036097">
    <property type="entry name" value="HisK_dim/P_sf"/>
</dbReference>
<keyword evidence="19" id="KW-1185">Reference proteome</keyword>
<organism evidence="18 19">
    <name type="scientific">Tissierella praeacuta DSM 18095</name>
    <dbReference type="NCBI Taxonomy" id="1123404"/>
    <lineage>
        <taxon>Bacteria</taxon>
        <taxon>Bacillati</taxon>
        <taxon>Bacillota</taxon>
        <taxon>Tissierellia</taxon>
        <taxon>Tissierellales</taxon>
        <taxon>Tissierellaceae</taxon>
        <taxon>Tissierella</taxon>
    </lineage>
</organism>
<keyword evidence="9 18" id="KW-0418">Kinase</keyword>
<keyword evidence="7 15" id="KW-0812">Transmembrane</keyword>
<dbReference type="CDD" id="cd06225">
    <property type="entry name" value="HAMP"/>
    <property type="match status" value="1"/>
</dbReference>
<accession>A0A1M4T907</accession>
<dbReference type="Gene3D" id="6.10.340.10">
    <property type="match status" value="1"/>
</dbReference>
<comment type="subcellular location">
    <subcellularLocation>
        <location evidence="2">Cell membrane</location>
        <topology evidence="2">Multi-pass membrane protein</topology>
    </subcellularLocation>
</comment>
<evidence type="ECO:0000259" key="16">
    <source>
        <dbReference type="PROSITE" id="PS50109"/>
    </source>
</evidence>
<feature type="domain" description="Histidine kinase" evidence="16">
    <location>
        <begin position="247"/>
        <end position="450"/>
    </location>
</feature>
<evidence type="ECO:0000256" key="10">
    <source>
        <dbReference type="ARBA" id="ARBA00022840"/>
    </source>
</evidence>
<keyword evidence="10" id="KW-0067">ATP-binding</keyword>
<evidence type="ECO:0000256" key="8">
    <source>
        <dbReference type="ARBA" id="ARBA00022741"/>
    </source>
</evidence>